<organism evidence="2 3">
    <name type="scientific">Burkholderia multivorans CGD2</name>
    <dbReference type="NCBI Taxonomy" id="513052"/>
    <lineage>
        <taxon>Bacteria</taxon>
        <taxon>Pseudomonadati</taxon>
        <taxon>Pseudomonadota</taxon>
        <taxon>Betaproteobacteria</taxon>
        <taxon>Burkholderiales</taxon>
        <taxon>Burkholderiaceae</taxon>
        <taxon>Burkholderia</taxon>
        <taxon>Burkholderia cepacia complex</taxon>
    </lineage>
</organism>
<evidence type="ECO:0000313" key="3">
    <source>
        <dbReference type="Proteomes" id="UP000004535"/>
    </source>
</evidence>
<proteinExistence type="predicted"/>
<comment type="caution">
    <text evidence="2">The sequence shown here is derived from an EMBL/GenBank/DDBJ whole genome shotgun (WGS) entry which is preliminary data.</text>
</comment>
<dbReference type="AlphaFoldDB" id="B9BSU9"/>
<name>B9BSU9_9BURK</name>
<protein>
    <submittedName>
        <fullName evidence="2">Uncharacterized protein</fullName>
    </submittedName>
</protein>
<sequence>MKADVQESVMFDGTRHPCGNAAHRSTASFGVRDVADR</sequence>
<feature type="region of interest" description="Disordered" evidence="1">
    <location>
        <begin position="1"/>
        <end position="37"/>
    </location>
</feature>
<evidence type="ECO:0000313" key="2">
    <source>
        <dbReference type="EMBL" id="EEE06169.1"/>
    </source>
</evidence>
<dbReference type="Proteomes" id="UP000004535">
    <property type="component" value="Unassembled WGS sequence"/>
</dbReference>
<accession>B9BSU9</accession>
<dbReference type="EMBL" id="ACFC01000007">
    <property type="protein sequence ID" value="EEE06169.1"/>
    <property type="molecule type" value="Genomic_DNA"/>
</dbReference>
<evidence type="ECO:0000256" key="1">
    <source>
        <dbReference type="SAM" id="MobiDB-lite"/>
    </source>
</evidence>
<reference evidence="2 3" key="1">
    <citation type="journal article" date="2012" name="J. Bacteriol.">
        <title>Draft Genome Sequence Determination for Cystic Fibrosis and Chronic Granulomatous Disease Burkholderia multivorans Isolates.</title>
        <authorList>
            <person name="Varga J.J."/>
            <person name="Losada L."/>
            <person name="Zelazny A.M."/>
            <person name="Brinkac L."/>
            <person name="Harkins D."/>
            <person name="Radune D."/>
            <person name="Hostetler J."/>
            <person name="Sampaio E.P."/>
            <person name="Ronning C.M."/>
            <person name="Nierman W.C."/>
            <person name="Greenberg D.E."/>
            <person name="Holland S.M."/>
            <person name="Goldberg J.B."/>
        </authorList>
    </citation>
    <scope>NUCLEOTIDE SEQUENCE [LARGE SCALE GENOMIC DNA]</scope>
    <source>
        <strain evidence="2 3">CGD2</strain>
    </source>
</reference>
<gene>
    <name evidence="2" type="ORF">BURMUCGD2_2871</name>
</gene>